<feature type="domain" description="GmrSD restriction endonucleases C-terminal" evidence="2">
    <location>
        <begin position="423"/>
        <end position="557"/>
    </location>
</feature>
<dbReference type="Proteomes" id="UP000017396">
    <property type="component" value="Chromosome"/>
</dbReference>
<dbReference type="PATRIC" id="fig|1183438.3.peg.788"/>
<feature type="domain" description="GmrSD restriction endonucleases N-terminal" evidence="1">
    <location>
        <begin position="16"/>
        <end position="242"/>
    </location>
</feature>
<evidence type="ECO:0000313" key="4">
    <source>
        <dbReference type="Proteomes" id="UP000017396"/>
    </source>
</evidence>
<dbReference type="HOGENOM" id="CLU_011736_6_1_3"/>
<dbReference type="Pfam" id="PF07510">
    <property type="entry name" value="GmrSD_C"/>
    <property type="match status" value="1"/>
</dbReference>
<dbReference type="RefSeq" id="WP_023172092.1">
    <property type="nucleotide sequence ID" value="NC_022600.1"/>
</dbReference>
<keyword evidence="4" id="KW-1185">Reference proteome</keyword>
<dbReference type="InterPro" id="IPR004919">
    <property type="entry name" value="GmrSD_N"/>
</dbReference>
<dbReference type="AlphaFoldDB" id="U5QDM5"/>
<dbReference type="PANTHER" id="PTHR35149:SF2">
    <property type="entry name" value="DUF262 DOMAIN-CONTAINING PROTEIN"/>
    <property type="match status" value="1"/>
</dbReference>
<dbReference type="EMBL" id="CP003587">
    <property type="protein sequence ID" value="AGY57042.1"/>
    <property type="molecule type" value="Genomic_DNA"/>
</dbReference>
<organism evidence="3 4">
    <name type="scientific">Gloeobacter kilaueensis (strain ATCC BAA-2537 / CCAP 1431/1 / ULC 316 / JS1)</name>
    <dbReference type="NCBI Taxonomy" id="1183438"/>
    <lineage>
        <taxon>Bacteria</taxon>
        <taxon>Bacillati</taxon>
        <taxon>Cyanobacteriota</taxon>
        <taxon>Cyanophyceae</taxon>
        <taxon>Gloeobacterales</taxon>
        <taxon>Gloeobacteraceae</taxon>
        <taxon>Gloeobacter</taxon>
    </lineage>
</organism>
<sequence>MAQANLLNTRTINFLELLGNGRLYRVPPYQRDYSWLEEQWEDLWNDIWELRGRRDDSHYMGALVVEAKSDREFLIIDGQQRLATLSILALVVIAKLREMADRDIEPEQNRERASGLRSRFIGEKDPASLIESSKLFLNETDNAFYQDYLVQLRKPLNPRGLCNSNKLLWDCFLYFGKQVSKVPEFESKGNLLAELLSETIARQLLFILITVDNELNAYTVFETLNACGLELSSTDLLKNYLFSCVKVSADLEALQRRWRGLIATVQQERFPDFLRYHLQCEEKNVRKQRLFKLVRNKVKTAQDAFSLMDHLEPRAELFSAILDVQHEYWIEYPACKPFVRELDLFQARQMMPLLFAAWERFELHDFARVLKLVSIISFRYSVVSRLNPNALEEYYYRAAKAVLAGAATPLAAIFQILEPIYVPDEKFEQDFSQLAFKSNSRGRKLAKYILARLESDASGRSCDPDTDPASVEHILPENPTSEWEETFPPDLWERVVERLGNLTLLETSLNRQLGNAPYGEKVVVYGDSGYILTKQLPEIAPEQWTIDLLDRRQRQFAIRALHLWRADFSSAAP</sequence>
<accession>U5QDM5</accession>
<dbReference type="PANTHER" id="PTHR35149">
    <property type="entry name" value="SLL5132 PROTEIN"/>
    <property type="match status" value="1"/>
</dbReference>
<evidence type="ECO:0008006" key="5">
    <source>
        <dbReference type="Google" id="ProtNLM"/>
    </source>
</evidence>
<reference evidence="3 4" key="1">
    <citation type="journal article" date="2013" name="PLoS ONE">
        <title>Cultivation and Complete Genome Sequencing of Gloeobacter kilaueensis sp. nov., from a Lava Cave in Kilauea Caldera, Hawai'i.</title>
        <authorList>
            <person name="Saw J.H."/>
            <person name="Schatz M."/>
            <person name="Brown M.V."/>
            <person name="Kunkel D.D."/>
            <person name="Foster J.S."/>
            <person name="Shick H."/>
            <person name="Christensen S."/>
            <person name="Hou S."/>
            <person name="Wan X."/>
            <person name="Donachie S.P."/>
        </authorList>
    </citation>
    <scope>NUCLEOTIDE SEQUENCE [LARGE SCALE GENOMIC DNA]</scope>
    <source>
        <strain evidence="4">JS</strain>
    </source>
</reference>
<evidence type="ECO:0000313" key="3">
    <source>
        <dbReference type="EMBL" id="AGY57042.1"/>
    </source>
</evidence>
<name>U5QDM5_GLOK1</name>
<dbReference type="eggNOG" id="COG1479">
    <property type="taxonomic scope" value="Bacteria"/>
</dbReference>
<evidence type="ECO:0000259" key="1">
    <source>
        <dbReference type="Pfam" id="PF03235"/>
    </source>
</evidence>
<protein>
    <recommendedName>
        <fullName evidence="5">DUF262 domain-containing protein</fullName>
    </recommendedName>
</protein>
<dbReference type="STRING" id="1183438.GKIL_0796"/>
<dbReference type="Pfam" id="PF03235">
    <property type="entry name" value="GmrSD_N"/>
    <property type="match status" value="1"/>
</dbReference>
<dbReference type="InterPro" id="IPR011089">
    <property type="entry name" value="GmrSD_C"/>
</dbReference>
<proteinExistence type="predicted"/>
<dbReference type="OrthoDB" id="9798761at2"/>
<gene>
    <name evidence="3" type="ORF">GKIL_0796</name>
</gene>
<evidence type="ECO:0000259" key="2">
    <source>
        <dbReference type="Pfam" id="PF07510"/>
    </source>
</evidence>
<dbReference type="KEGG" id="glj:GKIL_0796"/>